<dbReference type="STRING" id="7574.A0A1S3JRA0"/>
<feature type="transmembrane region" description="Helical" evidence="1">
    <location>
        <begin position="593"/>
        <end position="613"/>
    </location>
</feature>
<dbReference type="GO" id="GO:0033299">
    <property type="term" value="P:secretion of lysosomal enzymes"/>
    <property type="evidence" value="ECO:0007669"/>
    <property type="project" value="TreeGrafter"/>
</dbReference>
<keyword evidence="1" id="KW-0472">Membrane</keyword>
<dbReference type="RefSeq" id="XP_013412616.1">
    <property type="nucleotide sequence ID" value="XM_013557162.2"/>
</dbReference>
<dbReference type="InterPro" id="IPR018711">
    <property type="entry name" value="NAGPA"/>
</dbReference>
<dbReference type="Pfam" id="PF09992">
    <property type="entry name" value="NAGPA"/>
    <property type="match status" value="2"/>
</dbReference>
<dbReference type="GeneID" id="106175252"/>
<evidence type="ECO:0000256" key="2">
    <source>
        <dbReference type="SAM" id="SignalP"/>
    </source>
</evidence>
<reference evidence="5" key="1">
    <citation type="submission" date="2025-08" db="UniProtKB">
        <authorList>
            <consortium name="RefSeq"/>
        </authorList>
    </citation>
    <scope>IDENTIFICATION</scope>
    <source>
        <tissue evidence="5">Gonads</tissue>
    </source>
</reference>
<dbReference type="PANTHER" id="PTHR40446:SF2">
    <property type="entry name" value="N-ACETYLGLUCOSAMINE-1-PHOSPHODIESTER ALPHA-N-ACETYLGLUCOSAMINIDASE"/>
    <property type="match status" value="1"/>
</dbReference>
<dbReference type="PANTHER" id="PTHR40446">
    <property type="entry name" value="N-ACETYLGLUCOSAMINE-1-PHOSPHODIESTER ALPHA-N-ACETYLGLUCOSAMINIDASE"/>
    <property type="match status" value="1"/>
</dbReference>
<dbReference type="AlphaFoldDB" id="A0A1S3JRA0"/>
<dbReference type="Proteomes" id="UP000085678">
    <property type="component" value="Unplaced"/>
</dbReference>
<keyword evidence="1" id="KW-0812">Transmembrane</keyword>
<feature type="domain" description="Phosphodiester glycosidase" evidence="3">
    <location>
        <begin position="391"/>
        <end position="581"/>
    </location>
</feature>
<keyword evidence="4" id="KW-1185">Reference proteome</keyword>
<accession>A0A1S3JRA0</accession>
<feature type="chain" id="PRO_5010262736" evidence="2">
    <location>
        <begin position="35"/>
        <end position="619"/>
    </location>
</feature>
<name>A0A1S3JRA0_LINAN</name>
<dbReference type="InParanoid" id="A0A1S3JRA0"/>
<feature type="domain" description="Phosphodiester glycosidase" evidence="3">
    <location>
        <begin position="158"/>
        <end position="241"/>
    </location>
</feature>
<gene>
    <name evidence="5" type="primary">LOC106175252</name>
</gene>
<feature type="signal peptide" evidence="2">
    <location>
        <begin position="1"/>
        <end position="34"/>
    </location>
</feature>
<evidence type="ECO:0000256" key="1">
    <source>
        <dbReference type="SAM" id="Phobius"/>
    </source>
</evidence>
<protein>
    <submittedName>
        <fullName evidence="5">Uncharacterized protein LOC106175252</fullName>
    </submittedName>
</protein>
<keyword evidence="1" id="KW-1133">Transmembrane helix</keyword>
<dbReference type="OrthoDB" id="192253at2759"/>
<proteinExistence type="predicted"/>
<evidence type="ECO:0000313" key="4">
    <source>
        <dbReference type="Proteomes" id="UP000085678"/>
    </source>
</evidence>
<keyword evidence="2" id="KW-0732">Signal</keyword>
<organism evidence="4 5">
    <name type="scientific">Lingula anatina</name>
    <name type="common">Brachiopod</name>
    <name type="synonym">Lingula unguis</name>
    <dbReference type="NCBI Taxonomy" id="7574"/>
    <lineage>
        <taxon>Eukaryota</taxon>
        <taxon>Metazoa</taxon>
        <taxon>Spiralia</taxon>
        <taxon>Lophotrochozoa</taxon>
        <taxon>Brachiopoda</taxon>
        <taxon>Linguliformea</taxon>
        <taxon>Lingulata</taxon>
        <taxon>Lingulida</taxon>
        <taxon>Linguloidea</taxon>
        <taxon>Lingulidae</taxon>
        <taxon>Lingula</taxon>
    </lineage>
</organism>
<dbReference type="KEGG" id="lak:106175252"/>
<evidence type="ECO:0000259" key="3">
    <source>
        <dbReference type="Pfam" id="PF09992"/>
    </source>
</evidence>
<sequence length="619" mass="68435">MVQLSNMKSSSAGVVLVTLLLQVLMNCEFTKAAAFPEDAMSGHYLRFSDSPLDEDDILQPYLHRHGPRHPHRYVRECQPIKYGNVTHETKPALNDNSLPLIDVKYFVNQFWNRTTFGHVAYINNAAETVAVLEPGRPGTCSLASGERATVKTSARQKNCIYAVNAGFFNTTNGGCYGNVITDGKLRVNTGGIQNAHFGIRKDGSLYVGYITEEEVTSGEFSQLVGGVLWIVRDGEVYINDSLKAECSDVQETAIFNLLYTLAAYKVYIKKTRRWTEKRRFSDSPLDEDDILQPYLHRHGPRHPHRYVRECQPIKYGNVTHETKPALNDNSLPLIDVKYFVNQFWNRTTFGHVAYINNAAETVAVLEPGRPGTCSLASGERATVKTSARQKNCIYAVNAGFFNTTNGGCYGNVITDGKLRVNTGGIQNAHFGIRKDGSLYVGYITEEEVTSGEFSQLVGGVLWIVRDGEVYINDSLKAECSDVQETGTLLKFVNVLSARTAVGYDARGRAMIVQIDGRTLHRGATLWEFAEFLIRLGMVNAINLDGGGSTTTVINGTVANYPTDRCGEFTCARKVSTAVCVFDPNQQTSGSICIYTFSIFEMVTMVTVAFLLSIRQGGVH</sequence>
<evidence type="ECO:0000313" key="5">
    <source>
        <dbReference type="RefSeq" id="XP_013412616.1"/>
    </source>
</evidence>